<dbReference type="GO" id="GO:0016020">
    <property type="term" value="C:membrane"/>
    <property type="evidence" value="ECO:0007669"/>
    <property type="project" value="UniProtKB-SubCell"/>
</dbReference>
<dbReference type="PROSITE" id="PS50836">
    <property type="entry name" value="DOMON"/>
    <property type="match status" value="1"/>
</dbReference>
<dbReference type="Proteomes" id="UP000887226">
    <property type="component" value="Unassembled WGS sequence"/>
</dbReference>
<sequence length="425" mass="46641">MVRLRAAVLASLAVLFSTTSAISTTSAAGFLSEDGTVGFALNVPQADDDNDLYFTFNGPSSSSWIAVGMGSSQMDNSLIFMMYADSTGTNITLSPRYGGGNYEPEHTKDVIVHVMPGSQVVNGRMTANVRCEQCLTWPGGSVDTANTKAPFMFARGPEQDFTSNSVSASVKRHAHYGSFTLDLTKALGTKAVPNADYADSAGTVQLSAKDDKDLAPPFHAFFMLFAFVGVMPIGVLILRILDRPKWHGINQAISVLLALAGVGLGFYIGTLYQRTRSFTSAHQIFGIIIMAMLIGELIVGFLHHRMYMLTRIPTILTKIHIWIGRVVISCGIANGFLGFPLALNRKYNWALLILVGLVLGVAAPFLFWRYRRNIQKKRTASGVRHMEDTGYEDQPWNSGMPTHSFTDLRHMQNYPLQNTKPQQGR</sequence>
<organism evidence="10 11">
    <name type="scientific">Calycina marina</name>
    <dbReference type="NCBI Taxonomy" id="1763456"/>
    <lineage>
        <taxon>Eukaryota</taxon>
        <taxon>Fungi</taxon>
        <taxon>Dikarya</taxon>
        <taxon>Ascomycota</taxon>
        <taxon>Pezizomycotina</taxon>
        <taxon>Leotiomycetes</taxon>
        <taxon>Helotiales</taxon>
        <taxon>Pezizellaceae</taxon>
        <taxon>Calycina</taxon>
    </lineage>
</organism>
<dbReference type="PANTHER" id="PTHR47797:SF1">
    <property type="entry name" value="CYTOCHROME B561 DOMAIN-CONTAINING PROTEIN-RELATED"/>
    <property type="match status" value="1"/>
</dbReference>
<keyword evidence="8" id="KW-0732">Signal</keyword>
<dbReference type="SUPFAM" id="SSF49344">
    <property type="entry name" value="CBD9-like"/>
    <property type="match status" value="1"/>
</dbReference>
<dbReference type="Gene3D" id="2.60.40.1210">
    <property type="entry name" value="Cellobiose dehydrogenase, cytochrome domain"/>
    <property type="match status" value="1"/>
</dbReference>
<accession>A0A9P8CBQ2</accession>
<keyword evidence="6 7" id="KW-0472">Membrane</keyword>
<keyword evidence="2" id="KW-0813">Transport</keyword>
<dbReference type="EMBL" id="MU254331">
    <property type="protein sequence ID" value="KAG9240837.1"/>
    <property type="molecule type" value="Genomic_DNA"/>
</dbReference>
<dbReference type="Gene3D" id="1.20.120.1770">
    <property type="match status" value="1"/>
</dbReference>
<evidence type="ECO:0000259" key="9">
    <source>
        <dbReference type="PROSITE" id="PS50836"/>
    </source>
</evidence>
<dbReference type="OrthoDB" id="19261at2759"/>
<dbReference type="SMART" id="SM00664">
    <property type="entry name" value="DoH"/>
    <property type="match status" value="1"/>
</dbReference>
<dbReference type="SMART" id="SM00665">
    <property type="entry name" value="B561"/>
    <property type="match status" value="1"/>
</dbReference>
<evidence type="ECO:0000256" key="4">
    <source>
        <dbReference type="ARBA" id="ARBA00022982"/>
    </source>
</evidence>
<feature type="transmembrane region" description="Helical" evidence="7">
    <location>
        <begin position="349"/>
        <end position="368"/>
    </location>
</feature>
<evidence type="ECO:0000256" key="8">
    <source>
        <dbReference type="SAM" id="SignalP"/>
    </source>
</evidence>
<proteinExistence type="predicted"/>
<feature type="transmembrane region" description="Helical" evidence="7">
    <location>
        <begin position="253"/>
        <end position="272"/>
    </location>
</feature>
<evidence type="ECO:0000256" key="5">
    <source>
        <dbReference type="ARBA" id="ARBA00022989"/>
    </source>
</evidence>
<dbReference type="InterPro" id="IPR006593">
    <property type="entry name" value="Cyt_b561/ferric_Rdtase_TM"/>
</dbReference>
<keyword evidence="3 7" id="KW-0812">Transmembrane</keyword>
<dbReference type="Pfam" id="PF16010">
    <property type="entry name" value="CDH-cyt"/>
    <property type="match status" value="1"/>
</dbReference>
<evidence type="ECO:0000256" key="6">
    <source>
        <dbReference type="ARBA" id="ARBA00023136"/>
    </source>
</evidence>
<protein>
    <recommendedName>
        <fullName evidence="9">DOMON domain-containing protein</fullName>
    </recommendedName>
</protein>
<feature type="transmembrane region" description="Helical" evidence="7">
    <location>
        <begin position="322"/>
        <end position="343"/>
    </location>
</feature>
<evidence type="ECO:0000313" key="11">
    <source>
        <dbReference type="Proteomes" id="UP000887226"/>
    </source>
</evidence>
<keyword evidence="5 7" id="KW-1133">Transmembrane helix</keyword>
<feature type="transmembrane region" description="Helical" evidence="7">
    <location>
        <begin position="284"/>
        <end position="302"/>
    </location>
</feature>
<feature type="transmembrane region" description="Helical" evidence="7">
    <location>
        <begin position="218"/>
        <end position="241"/>
    </location>
</feature>
<dbReference type="PANTHER" id="PTHR47797">
    <property type="entry name" value="DEHYDROGENASE, PUTATIVE (AFU_ORTHOLOGUE AFUA_8G05805)-RELATED"/>
    <property type="match status" value="1"/>
</dbReference>
<feature type="chain" id="PRO_5040116677" description="DOMON domain-containing protein" evidence="8">
    <location>
        <begin position="22"/>
        <end position="425"/>
    </location>
</feature>
<evidence type="ECO:0000313" key="10">
    <source>
        <dbReference type="EMBL" id="KAG9240837.1"/>
    </source>
</evidence>
<evidence type="ECO:0000256" key="1">
    <source>
        <dbReference type="ARBA" id="ARBA00004370"/>
    </source>
</evidence>
<dbReference type="AlphaFoldDB" id="A0A9P8CBQ2"/>
<evidence type="ECO:0000256" key="2">
    <source>
        <dbReference type="ARBA" id="ARBA00022448"/>
    </source>
</evidence>
<keyword evidence="11" id="KW-1185">Reference proteome</keyword>
<comment type="subcellular location">
    <subcellularLocation>
        <location evidence="1">Membrane</location>
    </subcellularLocation>
</comment>
<comment type="caution">
    <text evidence="10">The sequence shown here is derived from an EMBL/GenBank/DDBJ whole genome shotgun (WGS) entry which is preliminary data.</text>
</comment>
<dbReference type="Pfam" id="PF03188">
    <property type="entry name" value="Cytochrom_B561"/>
    <property type="match status" value="1"/>
</dbReference>
<feature type="signal peptide" evidence="8">
    <location>
        <begin position="1"/>
        <end position="21"/>
    </location>
</feature>
<dbReference type="InterPro" id="IPR005018">
    <property type="entry name" value="DOMON_domain"/>
</dbReference>
<evidence type="ECO:0000256" key="3">
    <source>
        <dbReference type="ARBA" id="ARBA00022692"/>
    </source>
</evidence>
<dbReference type="CDD" id="cd09630">
    <property type="entry name" value="CDH_like_cytochrome"/>
    <property type="match status" value="1"/>
</dbReference>
<reference evidence="10" key="1">
    <citation type="journal article" date="2021" name="IMA Fungus">
        <title>Genomic characterization of three marine fungi, including Emericellopsis atlantica sp. nov. with signatures of a generalist lifestyle and marine biomass degradation.</title>
        <authorList>
            <person name="Hagestad O.C."/>
            <person name="Hou L."/>
            <person name="Andersen J.H."/>
            <person name="Hansen E.H."/>
            <person name="Altermark B."/>
            <person name="Li C."/>
            <person name="Kuhnert E."/>
            <person name="Cox R.J."/>
            <person name="Crous P.W."/>
            <person name="Spatafora J.W."/>
            <person name="Lail K."/>
            <person name="Amirebrahimi M."/>
            <person name="Lipzen A."/>
            <person name="Pangilinan J."/>
            <person name="Andreopoulos W."/>
            <person name="Hayes R.D."/>
            <person name="Ng V."/>
            <person name="Grigoriev I.V."/>
            <person name="Jackson S.A."/>
            <person name="Sutton T.D.S."/>
            <person name="Dobson A.D.W."/>
            <person name="Rama T."/>
        </authorList>
    </citation>
    <scope>NUCLEOTIDE SEQUENCE</scope>
    <source>
        <strain evidence="10">TRa3180A</strain>
    </source>
</reference>
<name>A0A9P8CBQ2_9HELO</name>
<feature type="domain" description="DOMON" evidence="9">
    <location>
        <begin position="37"/>
        <end position="156"/>
    </location>
</feature>
<evidence type="ECO:0000256" key="7">
    <source>
        <dbReference type="SAM" id="Phobius"/>
    </source>
</evidence>
<gene>
    <name evidence="10" type="ORF">BJ878DRAFT_523882</name>
</gene>
<keyword evidence="4" id="KW-0249">Electron transport</keyword>
<dbReference type="CDD" id="cd08760">
    <property type="entry name" value="Cyt_b561_FRRS1_like"/>
    <property type="match status" value="1"/>
</dbReference>
<dbReference type="InterPro" id="IPR015920">
    <property type="entry name" value="Cellobiose_DH-like_cyt"/>
</dbReference>